<proteinExistence type="predicted"/>
<dbReference type="AlphaFoldDB" id="A0AAG5DKJ2"/>
<dbReference type="Proteomes" id="UP000075880">
    <property type="component" value="Unassembled WGS sequence"/>
</dbReference>
<feature type="chain" id="PRO_5042589555" evidence="1">
    <location>
        <begin position="20"/>
        <end position="489"/>
    </location>
</feature>
<name>A0AAG5DKJ2_ANOAO</name>
<feature type="signal peptide" evidence="1">
    <location>
        <begin position="1"/>
        <end position="19"/>
    </location>
</feature>
<evidence type="ECO:0000313" key="3">
    <source>
        <dbReference type="Proteomes" id="UP000075880"/>
    </source>
</evidence>
<keyword evidence="1" id="KW-0732">Signal</keyword>
<protein>
    <submittedName>
        <fullName evidence="2">Uncharacterized protein</fullName>
    </submittedName>
</protein>
<keyword evidence="3" id="KW-1185">Reference proteome</keyword>
<evidence type="ECO:0000256" key="1">
    <source>
        <dbReference type="SAM" id="SignalP"/>
    </source>
</evidence>
<organism evidence="2 3">
    <name type="scientific">Anopheles atroparvus</name>
    <name type="common">European mosquito</name>
    <dbReference type="NCBI Taxonomy" id="41427"/>
    <lineage>
        <taxon>Eukaryota</taxon>
        <taxon>Metazoa</taxon>
        <taxon>Ecdysozoa</taxon>
        <taxon>Arthropoda</taxon>
        <taxon>Hexapoda</taxon>
        <taxon>Insecta</taxon>
        <taxon>Pterygota</taxon>
        <taxon>Neoptera</taxon>
        <taxon>Endopterygota</taxon>
        <taxon>Diptera</taxon>
        <taxon>Nematocera</taxon>
        <taxon>Culicoidea</taxon>
        <taxon>Culicidae</taxon>
        <taxon>Anophelinae</taxon>
        <taxon>Anopheles</taxon>
    </lineage>
</organism>
<accession>A0AAG5DKJ2</accession>
<evidence type="ECO:0000313" key="2">
    <source>
        <dbReference type="EnsemblMetazoa" id="ENSAATROPP011807"/>
    </source>
</evidence>
<sequence length="489" mass="55627">MLFFPLVNGVLPLRLLVKALDILKHTLVAHSPAKYPSGVEQLWHTLLLGCEKFPDFKVILEHAYDYADLYAEDYRVQLVKTRTILKYITTSGELAQDYRLCWSNACEDTRDLFIASLLLRFSTLTMLKSACFTYELAYSHFQIVGEDKPQLIKLGPFSGNVHIAQSIPSLRKFESILPRNDGMTEEDAALVKSLLDMALHEIKTRGSDEGYNIQSSKRITTLPASSSRCNSSVQAFWNSCVQKAAIVYQHNAIDLVQKAASFYCTDYASTFESFQTHLSAEQRAVNQYHGMYRFSVDMLQSRIPNTVAILLNDGVVAFRALKTIKKGQTLTYDPDIRDTSDDYTIVDKFNRTTDTLRCLECRFKIGSLVGKCLCQAVKSVRTKEMNILIDYLKSLENIIANSKEESPADRVTLINLRFFSKLWKSIFLSEFNKYSFMNFQLQLRIWALRGARGFADIQSISKSLAVTLSIIETSFGSKYELCYGYTVRT</sequence>
<dbReference type="EnsemblMetazoa" id="ENSAATROPT012999">
    <property type="protein sequence ID" value="ENSAATROPP011807"/>
    <property type="gene ID" value="ENSAATROPG010576"/>
</dbReference>
<reference evidence="2" key="1">
    <citation type="submission" date="2024-04" db="UniProtKB">
        <authorList>
            <consortium name="EnsemblMetazoa"/>
        </authorList>
    </citation>
    <scope>IDENTIFICATION</scope>
    <source>
        <strain evidence="2">EBRO</strain>
    </source>
</reference>